<dbReference type="SMART" id="SM00382">
    <property type="entry name" value="AAA"/>
    <property type="match status" value="2"/>
</dbReference>
<dbReference type="CDD" id="cd03221">
    <property type="entry name" value="ABCF_EF-3"/>
    <property type="match status" value="2"/>
</dbReference>
<dbReference type="GO" id="GO:0005524">
    <property type="term" value="F:ATP binding"/>
    <property type="evidence" value="ECO:0007669"/>
    <property type="project" value="UniProtKB-KW"/>
</dbReference>
<name>D1PV22_9BACT</name>
<feature type="region of interest" description="Disordered" evidence="4">
    <location>
        <begin position="502"/>
        <end position="527"/>
    </location>
</feature>
<keyword evidence="1" id="KW-0547">Nucleotide-binding</keyword>
<sequence length="598" mass="69288">MTPFLDVQNLTKTFGALVLFQDINFSVGEGQKVGLVAKNGTGKSTLLEILAGYEGYDDGSIIFRNGIRLGYLNQTPRFDPEESVIDACFNHQGDPERVLKAKQILTQLHIDDLNQPMRELSGGQQKRVALANVLITEPDFLILDEPTNHLDLNMIEWLENYLSRSTLTLLMVTHDRYFLDHVCNVIIELDDQTIYTYRGNYAYYLEKRQERIDNRRAEIQRANNLYRKELDWMRRMPQARGHKARYREEAFYELQSQASQRIEERQLRLKASNVYIGSKIFECQYVSKKFSDSDGNEKIILNDFYYNFARFEKMGIVGNNGTGKSTFVKMLLGEVPPDDGKFDIGQTVRFGYFSQEGLQFNDNDKVIDAVTSIADVIDLGGGRKMTASQFLNYFMFEPEQQHNFIHKLSGGERRKLYLCTVLMRNPNFLVLDEPTNDLDIQTLQVLEEYLQDFPGCVIVVSHDRYFMDKVVDHLLVFEGEGVVKDFPGNYTQYREWNSLKPAAEKEEPKKTVSKAETTAKKSYRNDNRRKMTYKEKREYEQLTHDIEALETEQAALEQALCSGTLSVEELTEKSKRLPQIKEELDEKGMRWLELGELE</sequence>
<dbReference type="InterPro" id="IPR017871">
    <property type="entry name" value="ABC_transporter-like_CS"/>
</dbReference>
<organism evidence="6 7">
    <name type="scientific">Hallella bergensis DSM 17361</name>
    <dbReference type="NCBI Taxonomy" id="585502"/>
    <lineage>
        <taxon>Bacteria</taxon>
        <taxon>Pseudomonadati</taxon>
        <taxon>Bacteroidota</taxon>
        <taxon>Bacteroidia</taxon>
        <taxon>Bacteroidales</taxon>
        <taxon>Prevotellaceae</taxon>
        <taxon>Hallella</taxon>
    </lineage>
</organism>
<reference evidence="6 7" key="1">
    <citation type="submission" date="2009-10" db="EMBL/GenBank/DDBJ databases">
        <authorList>
            <person name="Qin X."/>
            <person name="Bachman B."/>
            <person name="Battles P."/>
            <person name="Bell A."/>
            <person name="Bess C."/>
            <person name="Bickham C."/>
            <person name="Chaboub L."/>
            <person name="Chen D."/>
            <person name="Coyle M."/>
            <person name="Deiros D.R."/>
            <person name="Dinh H."/>
            <person name="Forbes L."/>
            <person name="Fowler G."/>
            <person name="Francisco L."/>
            <person name="Fu Q."/>
            <person name="Gubbala S."/>
            <person name="Hale W."/>
            <person name="Han Y."/>
            <person name="Hemphill L."/>
            <person name="Highlander S.K."/>
            <person name="Hirani K."/>
            <person name="Hogues M."/>
            <person name="Jackson L."/>
            <person name="Jakkamsetti A."/>
            <person name="Javaid M."/>
            <person name="Jiang H."/>
            <person name="Korchina V."/>
            <person name="Kovar C."/>
            <person name="Lara F."/>
            <person name="Lee S."/>
            <person name="Mata R."/>
            <person name="Mathew T."/>
            <person name="Moen C."/>
            <person name="Morales K."/>
            <person name="Munidasa M."/>
            <person name="Nazareth L."/>
            <person name="Ngo R."/>
            <person name="Nguyen L."/>
            <person name="Okwuonu G."/>
            <person name="Ongeri F."/>
            <person name="Patil S."/>
            <person name="Petrosino J."/>
            <person name="Pham C."/>
            <person name="Pham P."/>
            <person name="Pu L.-L."/>
            <person name="Puazo M."/>
            <person name="Raj R."/>
            <person name="Reid J."/>
            <person name="Rouhana J."/>
            <person name="Saada N."/>
            <person name="Shang Y."/>
            <person name="Simmons D."/>
            <person name="Thornton R."/>
            <person name="Warren J."/>
            <person name="Weissenberger G."/>
            <person name="Zhang J."/>
            <person name="Zhang L."/>
            <person name="Zhou C."/>
            <person name="Zhu D."/>
            <person name="Muzny D."/>
            <person name="Worley K."/>
            <person name="Gibbs R."/>
        </authorList>
    </citation>
    <scope>NUCLEOTIDE SEQUENCE [LARGE SCALE GENOMIC DNA]</scope>
    <source>
        <strain evidence="6 7">DSM 17361</strain>
    </source>
</reference>
<keyword evidence="3" id="KW-0175">Coiled coil</keyword>
<feature type="coiled-coil region" evidence="3">
    <location>
        <begin position="532"/>
        <end position="559"/>
    </location>
</feature>
<dbReference type="Pfam" id="PF16326">
    <property type="entry name" value="ABC_tran_CTD"/>
    <property type="match status" value="1"/>
</dbReference>
<feature type="domain" description="ABC transporter" evidence="5">
    <location>
        <begin position="281"/>
        <end position="504"/>
    </location>
</feature>
<keyword evidence="7" id="KW-1185">Reference proteome</keyword>
<keyword evidence="2 6" id="KW-0067">ATP-binding</keyword>
<dbReference type="AlphaFoldDB" id="D1PV22"/>
<dbReference type="Gene3D" id="1.10.287.380">
    <property type="entry name" value="Valyl-tRNA synthetase, C-terminal domain"/>
    <property type="match status" value="1"/>
</dbReference>
<dbReference type="NCBIfam" id="NF000355">
    <property type="entry name" value="ribo_prot_ABC_F"/>
    <property type="match status" value="1"/>
</dbReference>
<dbReference type="InterPro" id="IPR037118">
    <property type="entry name" value="Val-tRNA_synth_C_sf"/>
</dbReference>
<dbReference type="eggNOG" id="COG0488">
    <property type="taxonomic scope" value="Bacteria"/>
</dbReference>
<comment type="caution">
    <text evidence="6">The sequence shown here is derived from an EMBL/GenBank/DDBJ whole genome shotgun (WGS) entry which is preliminary data.</text>
</comment>
<dbReference type="InterPro" id="IPR032781">
    <property type="entry name" value="ABC_tran_Xtn"/>
</dbReference>
<dbReference type="FunFam" id="3.40.50.300:FF:000011">
    <property type="entry name" value="Putative ABC transporter ATP-binding component"/>
    <property type="match status" value="1"/>
</dbReference>
<feature type="compositionally biased region" description="Basic and acidic residues" evidence="4">
    <location>
        <begin position="517"/>
        <end position="527"/>
    </location>
</feature>
<dbReference type="Gene3D" id="3.40.50.300">
    <property type="entry name" value="P-loop containing nucleotide triphosphate hydrolases"/>
    <property type="match status" value="2"/>
</dbReference>
<feature type="domain" description="ABC transporter" evidence="5">
    <location>
        <begin position="5"/>
        <end position="216"/>
    </location>
</feature>
<dbReference type="PANTHER" id="PTHR42855:SF1">
    <property type="entry name" value="ABC TRANSPORTER DOMAIN-CONTAINING PROTEIN"/>
    <property type="match status" value="1"/>
</dbReference>
<proteinExistence type="predicted"/>
<dbReference type="PANTHER" id="PTHR42855">
    <property type="entry name" value="ABC TRANSPORTER ATP-BINDING SUBUNIT"/>
    <property type="match status" value="1"/>
</dbReference>
<evidence type="ECO:0000313" key="6">
    <source>
        <dbReference type="EMBL" id="EFA44742.1"/>
    </source>
</evidence>
<evidence type="ECO:0000259" key="5">
    <source>
        <dbReference type="PROSITE" id="PS50893"/>
    </source>
</evidence>
<dbReference type="Proteomes" id="UP000003160">
    <property type="component" value="Unassembled WGS sequence"/>
</dbReference>
<dbReference type="InterPro" id="IPR027417">
    <property type="entry name" value="P-loop_NTPase"/>
</dbReference>
<dbReference type="PROSITE" id="PS00211">
    <property type="entry name" value="ABC_TRANSPORTER_1"/>
    <property type="match status" value="1"/>
</dbReference>
<evidence type="ECO:0000256" key="2">
    <source>
        <dbReference type="ARBA" id="ARBA00022840"/>
    </source>
</evidence>
<dbReference type="RefSeq" id="WP_007172921.1">
    <property type="nucleotide sequence ID" value="NZ_GG704780.1"/>
</dbReference>
<evidence type="ECO:0000256" key="3">
    <source>
        <dbReference type="SAM" id="Coils"/>
    </source>
</evidence>
<dbReference type="HOGENOM" id="CLU_000604_36_0_10"/>
<dbReference type="Pfam" id="PF12848">
    <property type="entry name" value="ABC_tran_Xtn"/>
    <property type="match status" value="1"/>
</dbReference>
<dbReference type="GO" id="GO:0003677">
    <property type="term" value="F:DNA binding"/>
    <property type="evidence" value="ECO:0007669"/>
    <property type="project" value="InterPro"/>
</dbReference>
<evidence type="ECO:0000256" key="1">
    <source>
        <dbReference type="ARBA" id="ARBA00022741"/>
    </source>
</evidence>
<dbReference type="InterPro" id="IPR003439">
    <property type="entry name" value="ABC_transporter-like_ATP-bd"/>
</dbReference>
<accession>D1PV22</accession>
<dbReference type="InterPro" id="IPR003593">
    <property type="entry name" value="AAA+_ATPase"/>
</dbReference>
<evidence type="ECO:0000313" key="7">
    <source>
        <dbReference type="Proteomes" id="UP000003160"/>
    </source>
</evidence>
<protein>
    <submittedName>
        <fullName evidence="6">ABC transporter, ATP-binding protein</fullName>
    </submittedName>
</protein>
<dbReference type="InterPro" id="IPR051309">
    <property type="entry name" value="ABCF_ATPase"/>
</dbReference>
<dbReference type="GO" id="GO:0016887">
    <property type="term" value="F:ATP hydrolysis activity"/>
    <property type="evidence" value="ECO:0007669"/>
    <property type="project" value="InterPro"/>
</dbReference>
<dbReference type="EMBL" id="ACKS01000034">
    <property type="protein sequence ID" value="EFA44742.1"/>
    <property type="molecule type" value="Genomic_DNA"/>
</dbReference>
<dbReference type="OrthoDB" id="1521973at2"/>
<dbReference type="SUPFAM" id="SSF52540">
    <property type="entry name" value="P-loop containing nucleoside triphosphate hydrolases"/>
    <property type="match status" value="2"/>
</dbReference>
<dbReference type="Pfam" id="PF00005">
    <property type="entry name" value="ABC_tran"/>
    <property type="match status" value="2"/>
</dbReference>
<gene>
    <name evidence="6" type="ORF">HMPREF0645_0807</name>
</gene>
<dbReference type="PROSITE" id="PS50893">
    <property type="entry name" value="ABC_TRANSPORTER_2"/>
    <property type="match status" value="2"/>
</dbReference>
<evidence type="ECO:0000256" key="4">
    <source>
        <dbReference type="SAM" id="MobiDB-lite"/>
    </source>
</evidence>
<dbReference type="InterPro" id="IPR032524">
    <property type="entry name" value="ABC_tran_C"/>
</dbReference>